<dbReference type="AlphaFoldDB" id="A0A433XCI3"/>
<name>A0A433XCI3_9BACL</name>
<keyword evidence="2" id="KW-1185">Reference proteome</keyword>
<dbReference type="EMBL" id="RZNX01000003">
    <property type="protein sequence ID" value="RUT31815.1"/>
    <property type="molecule type" value="Genomic_DNA"/>
</dbReference>
<proteinExistence type="predicted"/>
<gene>
    <name evidence="1" type="ORF">EJP77_10550</name>
</gene>
<accession>A0A433XCI3</accession>
<comment type="caution">
    <text evidence="1">The sequence shown here is derived from an EMBL/GenBank/DDBJ whole genome shotgun (WGS) entry which is preliminary data.</text>
</comment>
<dbReference type="Pfam" id="PF10844">
    <property type="entry name" value="DUF2577"/>
    <property type="match status" value="1"/>
</dbReference>
<dbReference type="RefSeq" id="WP_127199195.1">
    <property type="nucleotide sequence ID" value="NZ_RZNX01000003.1"/>
</dbReference>
<evidence type="ECO:0000313" key="2">
    <source>
        <dbReference type="Proteomes" id="UP000272464"/>
    </source>
</evidence>
<evidence type="ECO:0000313" key="1">
    <source>
        <dbReference type="EMBL" id="RUT31815.1"/>
    </source>
</evidence>
<dbReference type="OrthoDB" id="2883419at2"/>
<sequence>MERIEGSGASQLVQLIRAIGYNSDVSIELATVTSAPPELKIKVDHMNVELEKDDLIVAESLTKHKRTINLKSSGGTKISASSPPLPAPPTGLKVGVTMVQMPPGPHDHPLSFTSLDLSDADQTVEEAELEFVDELKKDDRVLVAGIQQGQFYIILDRAVMY</sequence>
<dbReference type="Proteomes" id="UP000272464">
    <property type="component" value="Unassembled WGS sequence"/>
</dbReference>
<protein>
    <submittedName>
        <fullName evidence="1">DUF2577 domain-containing protein</fullName>
    </submittedName>
</protein>
<organism evidence="1 2">
    <name type="scientific">Paenibacillus zeisoli</name>
    <dbReference type="NCBI Taxonomy" id="2496267"/>
    <lineage>
        <taxon>Bacteria</taxon>
        <taxon>Bacillati</taxon>
        <taxon>Bacillota</taxon>
        <taxon>Bacilli</taxon>
        <taxon>Bacillales</taxon>
        <taxon>Paenibacillaceae</taxon>
        <taxon>Paenibacillus</taxon>
    </lineage>
</organism>
<reference evidence="1 2" key="1">
    <citation type="submission" date="2018-12" db="EMBL/GenBank/DDBJ databases">
        <authorList>
            <person name="Sun L."/>
            <person name="Chen Z."/>
        </authorList>
    </citation>
    <scope>NUCLEOTIDE SEQUENCE [LARGE SCALE GENOMIC DNA]</scope>
    <source>
        <strain evidence="1 2">3-5-3</strain>
    </source>
</reference>
<dbReference type="InterPro" id="IPR022555">
    <property type="entry name" value="DUF2577"/>
</dbReference>